<protein>
    <submittedName>
        <fullName evidence="1">Uncharacterized protein</fullName>
    </submittedName>
</protein>
<name>H8KR44_SOLCM</name>
<organism evidence="1 2">
    <name type="scientific">Solitalea canadensis (strain ATCC 29591 / DSM 3403 / JCM 21819 / LMG 8368 / NBRC 15130 / NCIMB 12057 / USAM 9D)</name>
    <name type="common">Flexibacter canadensis</name>
    <dbReference type="NCBI Taxonomy" id="929556"/>
    <lineage>
        <taxon>Bacteria</taxon>
        <taxon>Pseudomonadati</taxon>
        <taxon>Bacteroidota</taxon>
        <taxon>Sphingobacteriia</taxon>
        <taxon>Sphingobacteriales</taxon>
        <taxon>Sphingobacteriaceae</taxon>
        <taxon>Solitalea</taxon>
    </lineage>
</organism>
<dbReference type="EMBL" id="CP003349">
    <property type="protein sequence ID" value="AFD07250.1"/>
    <property type="molecule type" value="Genomic_DNA"/>
</dbReference>
<reference evidence="1" key="1">
    <citation type="submission" date="2012-02" db="EMBL/GenBank/DDBJ databases">
        <title>The complete genome of Solitalea canadensis DSM 3403.</title>
        <authorList>
            <consortium name="US DOE Joint Genome Institute (JGI-PGF)"/>
            <person name="Lucas S."/>
            <person name="Copeland A."/>
            <person name="Lapidus A."/>
            <person name="Glavina del Rio T."/>
            <person name="Dalin E."/>
            <person name="Tice H."/>
            <person name="Bruce D."/>
            <person name="Goodwin L."/>
            <person name="Pitluck S."/>
            <person name="Peters L."/>
            <person name="Ovchinnikova G."/>
            <person name="Lu M."/>
            <person name="Kyrpides N."/>
            <person name="Mavromatis K."/>
            <person name="Ivanova N."/>
            <person name="Brettin T."/>
            <person name="Detter J.C."/>
            <person name="Han C."/>
            <person name="Larimer F."/>
            <person name="Land M."/>
            <person name="Hauser L."/>
            <person name="Markowitz V."/>
            <person name="Cheng J.-F."/>
            <person name="Hugenholtz P."/>
            <person name="Woyke T."/>
            <person name="Wu D."/>
            <person name="Spring S."/>
            <person name="Schroeder M."/>
            <person name="Kopitz M."/>
            <person name="Brambilla E."/>
            <person name="Klenk H.-P."/>
            <person name="Eisen J.A."/>
        </authorList>
    </citation>
    <scope>NUCLEOTIDE SEQUENCE</scope>
    <source>
        <strain evidence="1">DSM 3403</strain>
    </source>
</reference>
<dbReference type="Proteomes" id="UP000007590">
    <property type="component" value="Chromosome"/>
</dbReference>
<gene>
    <name evidence="1" type="ordered locus">Solca_2204</name>
</gene>
<evidence type="ECO:0000313" key="2">
    <source>
        <dbReference type="Proteomes" id="UP000007590"/>
    </source>
</evidence>
<dbReference type="AlphaFoldDB" id="H8KR44"/>
<dbReference type="RefSeq" id="WP_014680477.1">
    <property type="nucleotide sequence ID" value="NC_017770.1"/>
</dbReference>
<keyword evidence="2" id="KW-1185">Reference proteome</keyword>
<dbReference type="KEGG" id="scn:Solca_2204"/>
<sequence length="92" mass="10271">MLNNNLCYKNVLVPTLNPTLRSNTLEVGQECWISINNPRPDEGNLHVTVTITDACGITTTINNTYYITGLNLTMYPNPANEQITISLMDENI</sequence>
<proteinExistence type="predicted"/>
<evidence type="ECO:0000313" key="1">
    <source>
        <dbReference type="EMBL" id="AFD07250.1"/>
    </source>
</evidence>
<dbReference type="HOGENOM" id="CLU_2411622_0_0_10"/>
<accession>H8KR44</accession>